<feature type="domain" description="R3H" evidence="7">
    <location>
        <begin position="193"/>
        <end position="259"/>
    </location>
</feature>
<dbReference type="Gene3D" id="3.30.1370.50">
    <property type="entry name" value="R3H-like domain"/>
    <property type="match status" value="1"/>
</dbReference>
<dbReference type="Gene3D" id="3.30.300.20">
    <property type="match status" value="1"/>
</dbReference>
<keyword evidence="2 6" id="KW-0694">RNA-binding</keyword>
<accession>A0ABT1Y434</accession>
<dbReference type="InterPro" id="IPR036867">
    <property type="entry name" value="R3H_dom_sf"/>
</dbReference>
<dbReference type="SMART" id="SM01245">
    <property type="entry name" value="Jag_N"/>
    <property type="match status" value="1"/>
</dbReference>
<keyword evidence="9" id="KW-1185">Reference proteome</keyword>
<protein>
    <recommendedName>
        <fullName evidence="6">RNA-binding protein KhpB</fullName>
    </recommendedName>
    <alternativeName>
        <fullName evidence="6">RNA-binding protein EloR</fullName>
    </alternativeName>
</protein>
<comment type="subcellular location">
    <subcellularLocation>
        <location evidence="6">Cytoplasm</location>
    </subcellularLocation>
</comment>
<proteinExistence type="inferred from homology"/>
<evidence type="ECO:0000259" key="7">
    <source>
        <dbReference type="PROSITE" id="PS51061"/>
    </source>
</evidence>
<dbReference type="EMBL" id="JANPWE010000003">
    <property type="protein sequence ID" value="MCR6545642.1"/>
    <property type="molecule type" value="Genomic_DNA"/>
</dbReference>
<evidence type="ECO:0000313" key="8">
    <source>
        <dbReference type="EMBL" id="MCR6545642.1"/>
    </source>
</evidence>
<dbReference type="InterPro" id="IPR038008">
    <property type="entry name" value="Jag_KH"/>
</dbReference>
<dbReference type="RefSeq" id="WP_089609104.1">
    <property type="nucleotide sequence ID" value="NZ_CP022121.1"/>
</dbReference>
<dbReference type="Pfam" id="PF01424">
    <property type="entry name" value="R3H"/>
    <property type="match status" value="1"/>
</dbReference>
<sequence length="261" mass="29973">MKSIEISGKTIDEAIEKGLKKLNCNRDAVEIEIIEAPSKGIFGIFGVKDAKIKLNYIIDNFDKNQEAETSETFPLSESRSEIKIVNEEPEPEKNHSLQSIESNHIVQNDNDLPETAAIQFLENIFNKIEVQVETEVSKKDDFLYLSFRGEDLGILIGRRGETLDSLQYLTNLVVGKKFGQRYRIILDVEGYRERREQTLINLALRLSEKVKRTGHNIVLEPMNPHERRIIHTALQNDSKVRTFSEGEEPHRKVVITKRTKS</sequence>
<dbReference type="PANTHER" id="PTHR35800:SF1">
    <property type="entry name" value="RNA-BINDING PROTEIN KHPB"/>
    <property type="match status" value="1"/>
</dbReference>
<dbReference type="SMART" id="SM00393">
    <property type="entry name" value="R3H"/>
    <property type="match status" value="1"/>
</dbReference>
<dbReference type="Pfam" id="PF14804">
    <property type="entry name" value="Jag_N"/>
    <property type="match status" value="1"/>
</dbReference>
<dbReference type="Pfam" id="PF13083">
    <property type="entry name" value="KH_KhpA-B"/>
    <property type="match status" value="1"/>
</dbReference>
<evidence type="ECO:0000256" key="4">
    <source>
        <dbReference type="ARBA" id="ARBA00023186"/>
    </source>
</evidence>
<dbReference type="SUPFAM" id="SSF82708">
    <property type="entry name" value="R3H domain"/>
    <property type="match status" value="1"/>
</dbReference>
<comment type="domain">
    <text evidence="6">Has an N-terminal Jag-N domain and 2 RNA-binding domains (KH and R3H).</text>
</comment>
<dbReference type="Proteomes" id="UP001524944">
    <property type="component" value="Unassembled WGS sequence"/>
</dbReference>
<dbReference type="InterPro" id="IPR038247">
    <property type="entry name" value="Jag_N_dom_sf"/>
</dbReference>
<feature type="region of interest" description="Jag_N domain" evidence="6">
    <location>
        <begin position="5"/>
        <end position="55"/>
    </location>
</feature>
<comment type="similarity">
    <text evidence="6">Belongs to the KhpB RNA-binding protein family.</text>
</comment>
<dbReference type="InterPro" id="IPR015946">
    <property type="entry name" value="KH_dom-like_a/b"/>
</dbReference>
<dbReference type="NCBIfam" id="NF041568">
    <property type="entry name" value="Jag_EloR"/>
    <property type="match status" value="1"/>
</dbReference>
<gene>
    <name evidence="6" type="primary">khpB</name>
    <name evidence="6" type="synonym">eloR</name>
    <name evidence="8" type="ORF">NVS47_08970</name>
</gene>
<dbReference type="PANTHER" id="PTHR35800">
    <property type="entry name" value="PROTEIN JAG"/>
    <property type="match status" value="1"/>
</dbReference>
<dbReference type="InterPro" id="IPR032782">
    <property type="entry name" value="KhpB_N"/>
</dbReference>
<comment type="subunit">
    <text evidence="6">Forms a complex with KhpA.</text>
</comment>
<dbReference type="Gene3D" id="3.30.30.80">
    <property type="entry name" value="probable RNA-binding protein from clostridium symbiosum atcc 14940"/>
    <property type="match status" value="1"/>
</dbReference>
<evidence type="ECO:0000256" key="6">
    <source>
        <dbReference type="HAMAP-Rule" id="MF_00867"/>
    </source>
</evidence>
<evidence type="ECO:0000256" key="5">
    <source>
        <dbReference type="ARBA" id="ARBA00023316"/>
    </source>
</evidence>
<keyword evidence="4 6" id="KW-0143">Chaperone</keyword>
<keyword evidence="5 6" id="KW-0961">Cell wall biogenesis/degradation</keyword>
<organism evidence="8 9">
    <name type="scientific">Dehalobacterium formicoaceticum</name>
    <dbReference type="NCBI Taxonomy" id="51515"/>
    <lineage>
        <taxon>Bacteria</taxon>
        <taxon>Bacillati</taxon>
        <taxon>Bacillota</taxon>
        <taxon>Clostridia</taxon>
        <taxon>Eubacteriales</taxon>
        <taxon>Peptococcaceae</taxon>
        <taxon>Dehalobacterium</taxon>
    </lineage>
</organism>
<evidence type="ECO:0000256" key="1">
    <source>
        <dbReference type="ARBA" id="ARBA00022490"/>
    </source>
</evidence>
<evidence type="ECO:0000313" key="9">
    <source>
        <dbReference type="Proteomes" id="UP001524944"/>
    </source>
</evidence>
<dbReference type="InterPro" id="IPR034079">
    <property type="entry name" value="R3H_KhpB"/>
</dbReference>
<keyword evidence="3 6" id="KW-0133">Cell shape</keyword>
<name>A0ABT1Y434_9FIRM</name>
<dbReference type="CDD" id="cd02414">
    <property type="entry name" value="KH-II_Jag"/>
    <property type="match status" value="1"/>
</dbReference>
<evidence type="ECO:0000256" key="3">
    <source>
        <dbReference type="ARBA" id="ARBA00022960"/>
    </source>
</evidence>
<dbReference type="CDD" id="cd02644">
    <property type="entry name" value="R3H_jag"/>
    <property type="match status" value="1"/>
</dbReference>
<keyword evidence="1 6" id="KW-0963">Cytoplasm</keyword>
<evidence type="ECO:0000256" key="2">
    <source>
        <dbReference type="ARBA" id="ARBA00022884"/>
    </source>
</evidence>
<dbReference type="InterPro" id="IPR001374">
    <property type="entry name" value="R3H_dom"/>
</dbReference>
<comment type="function">
    <text evidence="6">A probable RNA chaperone. Forms a complex with KhpA which binds to cellular RNA and controls its expression. Plays a role in peptidoglycan (PG) homeostasis and cell length regulation.</text>
</comment>
<comment type="caution">
    <text evidence="8">The sequence shown here is derived from an EMBL/GenBank/DDBJ whole genome shotgun (WGS) entry which is preliminary data.</text>
</comment>
<dbReference type="InterPro" id="IPR039247">
    <property type="entry name" value="KhpB"/>
</dbReference>
<reference evidence="8 9" key="1">
    <citation type="submission" date="2022-08" db="EMBL/GenBank/DDBJ databases">
        <title>Proteogenomics of the novel Dehalobacterium formicoaceticum strain EZ94 highlights a key role of methyltransferases during anaerobic dichloromethane degradation.</title>
        <authorList>
            <person name="Wasmund K."/>
        </authorList>
    </citation>
    <scope>NUCLEOTIDE SEQUENCE [LARGE SCALE GENOMIC DNA]</scope>
    <source>
        <strain evidence="8 9">EZ94</strain>
    </source>
</reference>
<dbReference type="HAMAP" id="MF_00867">
    <property type="entry name" value="KhpB"/>
    <property type="match status" value="1"/>
</dbReference>
<dbReference type="PROSITE" id="PS51061">
    <property type="entry name" value="R3H"/>
    <property type="match status" value="1"/>
</dbReference>